<dbReference type="GO" id="GO:0003677">
    <property type="term" value="F:DNA binding"/>
    <property type="evidence" value="ECO:0007669"/>
    <property type="project" value="InterPro"/>
</dbReference>
<sequence length="58" mass="6823">MSEFKLYTIDEVAGILKVTQRTIYNYIKSGMLKAIKIGKYWRINHVDLERFLQTGTNL</sequence>
<comment type="caution">
    <text evidence="2">The sequence shown here is derived from an EMBL/GenBank/DDBJ whole genome shotgun (WGS) entry which is preliminary data.</text>
</comment>
<dbReference type="Proteomes" id="UP001431532">
    <property type="component" value="Unassembled WGS sequence"/>
</dbReference>
<dbReference type="Pfam" id="PF12728">
    <property type="entry name" value="HTH_17"/>
    <property type="match status" value="1"/>
</dbReference>
<reference evidence="2" key="1">
    <citation type="submission" date="2023-05" db="EMBL/GenBank/DDBJ databases">
        <title>Mariniplasma microaerophilum sp. nov., a novel anaerobic mollicute isolated from terrestrial mud volcano, Taman Peninsula, Russia.</title>
        <authorList>
            <person name="Khomyakova M.A."/>
            <person name="Merkel A.Y."/>
            <person name="Slobodkin A.I."/>
        </authorList>
    </citation>
    <scope>NUCLEOTIDE SEQUENCE</scope>
    <source>
        <strain evidence="2">M4Ah</strain>
    </source>
</reference>
<dbReference type="InterPro" id="IPR009061">
    <property type="entry name" value="DNA-bd_dom_put_sf"/>
</dbReference>
<dbReference type="AlphaFoldDB" id="A0AAW6U4S5"/>
<protein>
    <submittedName>
        <fullName evidence="2">Helix-turn-helix domain-containing protein</fullName>
    </submittedName>
</protein>
<accession>A0AAW6U4S5</accession>
<keyword evidence="3" id="KW-1185">Reference proteome</keyword>
<gene>
    <name evidence="2" type="ORF">QJ521_05345</name>
</gene>
<dbReference type="SUPFAM" id="SSF46955">
    <property type="entry name" value="Putative DNA-binding domain"/>
    <property type="match status" value="1"/>
</dbReference>
<dbReference type="NCBIfam" id="TIGR01764">
    <property type="entry name" value="excise"/>
    <property type="match status" value="1"/>
</dbReference>
<evidence type="ECO:0000313" key="3">
    <source>
        <dbReference type="Proteomes" id="UP001431532"/>
    </source>
</evidence>
<evidence type="ECO:0000313" key="2">
    <source>
        <dbReference type="EMBL" id="MDI6452978.1"/>
    </source>
</evidence>
<evidence type="ECO:0000259" key="1">
    <source>
        <dbReference type="Pfam" id="PF12728"/>
    </source>
</evidence>
<feature type="domain" description="Helix-turn-helix" evidence="1">
    <location>
        <begin position="6"/>
        <end position="54"/>
    </location>
</feature>
<dbReference type="EMBL" id="JASCXW010000014">
    <property type="protein sequence ID" value="MDI6452978.1"/>
    <property type="molecule type" value="Genomic_DNA"/>
</dbReference>
<dbReference type="RefSeq" id="WP_282839405.1">
    <property type="nucleotide sequence ID" value="NZ_JASCXW010000014.1"/>
</dbReference>
<organism evidence="2 3">
    <name type="scientific">Peloplasma aerotolerans</name>
    <dbReference type="NCBI Taxonomy" id="3044389"/>
    <lineage>
        <taxon>Bacteria</taxon>
        <taxon>Bacillati</taxon>
        <taxon>Mycoplasmatota</taxon>
        <taxon>Mollicutes</taxon>
        <taxon>Acholeplasmatales</taxon>
        <taxon>Acholeplasmataceae</taxon>
        <taxon>Peloplasma</taxon>
    </lineage>
</organism>
<dbReference type="InterPro" id="IPR041657">
    <property type="entry name" value="HTH_17"/>
</dbReference>
<proteinExistence type="predicted"/>
<name>A0AAW6U4S5_9MOLU</name>
<dbReference type="Gene3D" id="1.10.1660.10">
    <property type="match status" value="1"/>
</dbReference>
<dbReference type="InterPro" id="IPR010093">
    <property type="entry name" value="SinI_DNA-bd"/>
</dbReference>